<keyword evidence="3" id="KW-1185">Reference proteome</keyword>
<proteinExistence type="predicted"/>
<dbReference type="RefSeq" id="WP_343978937.1">
    <property type="nucleotide sequence ID" value="NZ_BAAAJG010000010.1"/>
</dbReference>
<dbReference type="CDD" id="cd07821">
    <property type="entry name" value="PYR_PYL_RCAR_like"/>
    <property type="match status" value="1"/>
</dbReference>
<dbReference type="Gene3D" id="3.30.530.20">
    <property type="match status" value="1"/>
</dbReference>
<comment type="caution">
    <text evidence="2">The sequence shown here is derived from an EMBL/GenBank/DDBJ whole genome shotgun (WGS) entry which is preliminary data.</text>
</comment>
<dbReference type="InterPro" id="IPR023393">
    <property type="entry name" value="START-like_dom_sf"/>
</dbReference>
<organism evidence="2 3">
    <name type="scientific">Pseudonocardia aurantiaca</name>
    <dbReference type="NCBI Taxonomy" id="75290"/>
    <lineage>
        <taxon>Bacteria</taxon>
        <taxon>Bacillati</taxon>
        <taxon>Actinomycetota</taxon>
        <taxon>Actinomycetes</taxon>
        <taxon>Pseudonocardiales</taxon>
        <taxon>Pseudonocardiaceae</taxon>
        <taxon>Pseudonocardia</taxon>
    </lineage>
</organism>
<dbReference type="Proteomes" id="UP001597145">
    <property type="component" value="Unassembled WGS sequence"/>
</dbReference>
<dbReference type="PANTHER" id="PTHR39332">
    <property type="entry name" value="BLL4707 PROTEIN"/>
    <property type="match status" value="1"/>
</dbReference>
<dbReference type="EMBL" id="JBHUCP010000012">
    <property type="protein sequence ID" value="MFD1531449.1"/>
    <property type="molecule type" value="Genomic_DNA"/>
</dbReference>
<dbReference type="SUPFAM" id="SSF55961">
    <property type="entry name" value="Bet v1-like"/>
    <property type="match status" value="1"/>
</dbReference>
<feature type="region of interest" description="Disordered" evidence="1">
    <location>
        <begin position="36"/>
        <end position="55"/>
    </location>
</feature>
<dbReference type="InterPro" id="IPR019587">
    <property type="entry name" value="Polyketide_cyclase/dehydratase"/>
</dbReference>
<protein>
    <submittedName>
        <fullName evidence="2">SRPBCC family protein</fullName>
    </submittedName>
</protein>
<dbReference type="Pfam" id="PF10604">
    <property type="entry name" value="Polyketide_cyc2"/>
    <property type="match status" value="1"/>
</dbReference>
<reference evidence="3" key="1">
    <citation type="journal article" date="2019" name="Int. J. Syst. Evol. Microbiol.">
        <title>The Global Catalogue of Microorganisms (GCM) 10K type strain sequencing project: providing services to taxonomists for standard genome sequencing and annotation.</title>
        <authorList>
            <consortium name="The Broad Institute Genomics Platform"/>
            <consortium name="The Broad Institute Genome Sequencing Center for Infectious Disease"/>
            <person name="Wu L."/>
            <person name="Ma J."/>
        </authorList>
    </citation>
    <scope>NUCLEOTIDE SEQUENCE [LARGE SCALE GENOMIC DNA]</scope>
    <source>
        <strain evidence="3">JCM 12165</strain>
    </source>
</reference>
<name>A0ABW4FND6_9PSEU</name>
<gene>
    <name evidence="2" type="ORF">ACFSCY_18590</name>
</gene>
<evidence type="ECO:0000256" key="1">
    <source>
        <dbReference type="SAM" id="MobiDB-lite"/>
    </source>
</evidence>
<dbReference type="PANTHER" id="PTHR39332:SF7">
    <property type="entry name" value="SRPBCC FAMILY PROTEIN"/>
    <property type="match status" value="1"/>
</dbReference>
<evidence type="ECO:0000313" key="2">
    <source>
        <dbReference type="EMBL" id="MFD1531449.1"/>
    </source>
</evidence>
<sequence length="148" mass="16697">MSIAYVSATLDDGIDTVWSVLHDFHGIDRWVERIRSSEPEDGAGPGAVGSTRRLTMEPDSRVVRERLVGYDAPDRRYSYEFAGEPPFPVRAFRGTVHLLPVTASGTTFVEWFAEFDCDAALIERLTTTFQRIYVGFLDDLRKHLIGLT</sequence>
<accession>A0ABW4FND6</accession>
<evidence type="ECO:0000313" key="3">
    <source>
        <dbReference type="Proteomes" id="UP001597145"/>
    </source>
</evidence>